<gene>
    <name evidence="1" type="ORF">NG800_007085</name>
</gene>
<sequence>MKIIATVIILLLITCQIKAERKDNTNYRNSVRNDILTKDKDTLYVLEKTNDENYLIITAPENSGLELPDSSGKVDLIKSGDFNADKKIDKMVNLGACGTGGCMTGVFLNHHDNYYTLAFRDYLKNPEFETDKKGLWTIISSEEIEPYNPSKRQISVFKLDKKKKYYVLDKTFVHQDKMK</sequence>
<reference evidence="1 2" key="1">
    <citation type="submission" date="2023-11" db="EMBL/GenBank/DDBJ databases">
        <title>First isolation, identification, and characterization of non-pathogenic Epilithonimonas ginsengisoli isolated from diseased farmed rainbow trout (Oncorhynchus mykiss) in Chile.</title>
        <authorList>
            <person name="Miranda C.D."/>
            <person name="Irgang R."/>
            <person name="Concha C."/>
            <person name="Rojas R."/>
            <person name="Avendano R."/>
        </authorList>
    </citation>
    <scope>NUCLEOTIDE SEQUENCE [LARGE SCALE GENOMIC DNA]</scope>
    <source>
        <strain evidence="1 2">FP99</strain>
    </source>
</reference>
<keyword evidence="2" id="KW-1185">Reference proteome</keyword>
<evidence type="ECO:0000313" key="2">
    <source>
        <dbReference type="Proteomes" id="UP001204439"/>
    </source>
</evidence>
<dbReference type="EMBL" id="JAMXLT020000010">
    <property type="protein sequence ID" value="MDW8548668.1"/>
    <property type="molecule type" value="Genomic_DNA"/>
</dbReference>
<organism evidence="1 2">
    <name type="scientific">Epilithonimonas ginsengisoli</name>
    <dbReference type="NCBI Taxonomy" id="1245592"/>
    <lineage>
        <taxon>Bacteria</taxon>
        <taxon>Pseudomonadati</taxon>
        <taxon>Bacteroidota</taxon>
        <taxon>Flavobacteriia</taxon>
        <taxon>Flavobacteriales</taxon>
        <taxon>Weeksellaceae</taxon>
        <taxon>Chryseobacterium group</taxon>
        <taxon>Epilithonimonas</taxon>
    </lineage>
</organism>
<evidence type="ECO:0008006" key="3">
    <source>
        <dbReference type="Google" id="ProtNLM"/>
    </source>
</evidence>
<name>A0ABU4JG61_9FLAO</name>
<accession>A0ABU4JG61</accession>
<dbReference type="RefSeq" id="WP_063969054.1">
    <property type="nucleotide sequence ID" value="NZ_JAMXLT020000010.1"/>
</dbReference>
<protein>
    <recommendedName>
        <fullName evidence="3">VCBS repeat-containing protein</fullName>
    </recommendedName>
</protein>
<evidence type="ECO:0000313" key="1">
    <source>
        <dbReference type="EMBL" id="MDW8548668.1"/>
    </source>
</evidence>
<comment type="caution">
    <text evidence="1">The sequence shown here is derived from an EMBL/GenBank/DDBJ whole genome shotgun (WGS) entry which is preliminary data.</text>
</comment>
<proteinExistence type="predicted"/>
<dbReference type="Proteomes" id="UP001204439">
    <property type="component" value="Unassembled WGS sequence"/>
</dbReference>